<evidence type="ECO:0000313" key="1">
    <source>
        <dbReference type="EMBL" id="MBD2254047.1"/>
    </source>
</evidence>
<proteinExistence type="predicted"/>
<dbReference type="Proteomes" id="UP000621307">
    <property type="component" value="Unassembled WGS sequence"/>
</dbReference>
<sequence>MLPNTRPVDDPVSLWNMQQYLLTEAEQLLGSRDPTKIIYRPTFHPNGPFLRNTPNLDGAFAQMSFNARDYWPTVVYELAHETVHLLNPTVGHTNWFEEGVAVEFSIYAQSLFKLPSYQPQTGAYLEALQLVRSLPNNPFISAKKIRAKIGALNTLNISRIQDTFPKICPSLAKKLCEQFLP</sequence>
<comment type="caution">
    <text evidence="1">The sequence shown here is derived from an EMBL/GenBank/DDBJ whole genome shotgun (WGS) entry which is preliminary data.</text>
</comment>
<keyword evidence="2" id="KW-1185">Reference proteome</keyword>
<reference evidence="1 2" key="1">
    <citation type="journal article" date="2020" name="ISME J.">
        <title>Comparative genomics reveals insights into cyanobacterial evolution and habitat adaptation.</title>
        <authorList>
            <person name="Chen M.Y."/>
            <person name="Teng W.K."/>
            <person name="Zhao L."/>
            <person name="Hu C.X."/>
            <person name="Zhou Y.K."/>
            <person name="Han B.P."/>
            <person name="Song L.R."/>
            <person name="Shu W.S."/>
        </authorList>
    </citation>
    <scope>NUCLEOTIDE SEQUENCE [LARGE SCALE GENOMIC DNA]</scope>
    <source>
        <strain evidence="1 2">FACHB-3921</strain>
    </source>
</reference>
<name>A0ABR8BLG2_9NOSO</name>
<evidence type="ECO:0000313" key="2">
    <source>
        <dbReference type="Proteomes" id="UP000621307"/>
    </source>
</evidence>
<dbReference type="EMBL" id="JACJQL010000043">
    <property type="protein sequence ID" value="MBD2254047.1"/>
    <property type="molecule type" value="Genomic_DNA"/>
</dbReference>
<gene>
    <name evidence="1" type="ORF">H6G14_22495</name>
</gene>
<protein>
    <submittedName>
        <fullName evidence="1">Uncharacterized protein</fullName>
    </submittedName>
</protein>
<organism evidence="1 2">
    <name type="scientific">Nostoc parmelioides FACHB-3921</name>
    <dbReference type="NCBI Taxonomy" id="2692909"/>
    <lineage>
        <taxon>Bacteria</taxon>
        <taxon>Bacillati</taxon>
        <taxon>Cyanobacteriota</taxon>
        <taxon>Cyanophyceae</taxon>
        <taxon>Nostocales</taxon>
        <taxon>Nostocaceae</taxon>
        <taxon>Nostoc</taxon>
    </lineage>
</organism>
<accession>A0ABR8BLG2</accession>
<dbReference type="RefSeq" id="WP_190569857.1">
    <property type="nucleotide sequence ID" value="NZ_JACJQL010000043.1"/>
</dbReference>